<comment type="catalytic activity">
    <reaction evidence="18">
        <text>a long chain fatty alcohol + a 1-acylglycerone 3-phosphate = a 1-O-alkylglycerone 3-phosphate + a long-chain fatty acid + H(+)</text>
        <dbReference type="Rhea" id="RHEA:36171"/>
        <dbReference type="ChEBI" id="CHEBI:15378"/>
        <dbReference type="ChEBI" id="CHEBI:17135"/>
        <dbReference type="ChEBI" id="CHEBI:57534"/>
        <dbReference type="ChEBI" id="CHEBI:57560"/>
        <dbReference type="ChEBI" id="CHEBI:73315"/>
        <dbReference type="EC" id="2.5.1.26"/>
    </reaction>
</comment>
<dbReference type="InterPro" id="IPR016169">
    <property type="entry name" value="FAD-bd_PCMH_sub2"/>
</dbReference>
<organism evidence="21 22">
    <name type="scientific">Trypanosoma brucei equiperdum</name>
    <dbReference type="NCBI Taxonomy" id="630700"/>
    <lineage>
        <taxon>Eukaryota</taxon>
        <taxon>Discoba</taxon>
        <taxon>Euglenozoa</taxon>
        <taxon>Kinetoplastea</taxon>
        <taxon>Metakinetoplastina</taxon>
        <taxon>Trypanosomatida</taxon>
        <taxon>Trypanosomatidae</taxon>
        <taxon>Trypanosoma</taxon>
    </lineage>
</organism>
<feature type="binding site" evidence="15">
    <location>
        <position position="437"/>
    </location>
    <ligand>
        <name>substrate</name>
    </ligand>
</feature>
<evidence type="ECO:0000256" key="12">
    <source>
        <dbReference type="ARBA" id="ARBA00023098"/>
    </source>
</evidence>
<reference evidence="21 22" key="1">
    <citation type="submission" date="2018-09" db="EMBL/GenBank/DDBJ databases">
        <title>whole genome sequence of T. equiperdum IVM-t1 strain.</title>
        <authorList>
            <person name="Suganuma K."/>
        </authorList>
    </citation>
    <scope>NUCLEOTIDE SEQUENCE [LARGE SCALE GENOMIC DNA]</scope>
    <source>
        <strain evidence="21 22">IVM-t1</strain>
    </source>
</reference>
<evidence type="ECO:0000256" key="9">
    <source>
        <dbReference type="ARBA" id="ARBA00022630"/>
    </source>
</evidence>
<protein>
    <recommendedName>
        <fullName evidence="7 18">Alkylglycerone-phosphate synthase</fullName>
        <shortName evidence="18">Alkyl-DHAP synthase</shortName>
        <ecNumber evidence="7 18">2.5.1.26</ecNumber>
    </recommendedName>
</protein>
<dbReference type="FunFam" id="1.10.45.10:FF:000001">
    <property type="entry name" value="D-lactate dehydrogenase mitochondrial"/>
    <property type="match status" value="1"/>
</dbReference>
<dbReference type="Gene3D" id="3.30.43.10">
    <property type="entry name" value="Uridine Diphospho-n-acetylenolpyruvylglucosamine Reductase, domain 2"/>
    <property type="match status" value="1"/>
</dbReference>
<evidence type="ECO:0000256" key="8">
    <source>
        <dbReference type="ARBA" id="ARBA00022516"/>
    </source>
</evidence>
<dbReference type="InterPro" id="IPR004113">
    <property type="entry name" value="FAD-bd_oxidored_4_C"/>
</dbReference>
<feature type="binding site" evidence="16">
    <location>
        <begin position="228"/>
        <end position="234"/>
    </location>
    <ligand>
        <name>FAD</name>
        <dbReference type="ChEBI" id="CHEBI:57692"/>
    </ligand>
</feature>
<name>A0A3L6L7U5_9TRYP</name>
<evidence type="ECO:0000256" key="10">
    <source>
        <dbReference type="ARBA" id="ARBA00022679"/>
    </source>
</evidence>
<evidence type="ECO:0000256" key="2">
    <source>
        <dbReference type="ARBA" id="ARBA00004275"/>
    </source>
</evidence>
<evidence type="ECO:0000256" key="13">
    <source>
        <dbReference type="ARBA" id="ARBA00023140"/>
    </source>
</evidence>
<dbReference type="Pfam" id="PF01565">
    <property type="entry name" value="FAD_binding_4"/>
    <property type="match status" value="1"/>
</dbReference>
<comment type="pathway">
    <text evidence="4">Lipid metabolism.</text>
</comment>
<dbReference type="FunFam" id="3.30.43.10:FF:000003">
    <property type="entry name" value="Alkylglycerone-phosphate synthase"/>
    <property type="match status" value="1"/>
</dbReference>
<evidence type="ECO:0000256" key="4">
    <source>
        <dbReference type="ARBA" id="ARBA00005189"/>
    </source>
</evidence>
<keyword evidence="9 18" id="KW-0285">Flavoprotein</keyword>
<dbReference type="InterPro" id="IPR006094">
    <property type="entry name" value="Oxid_FAD_bind_N"/>
</dbReference>
<dbReference type="InterPro" id="IPR036318">
    <property type="entry name" value="FAD-bd_PCMH-like_sf"/>
</dbReference>
<feature type="binding site" evidence="16">
    <location>
        <begin position="291"/>
        <end position="297"/>
    </location>
    <ligand>
        <name>FAD</name>
        <dbReference type="ChEBI" id="CHEBI:57692"/>
    </ligand>
</feature>
<gene>
    <name evidence="21" type="primary">DHAP</name>
    <name evidence="21" type="ORF">DPX39_060018000</name>
</gene>
<comment type="subunit">
    <text evidence="6 18">Homodimer.</text>
</comment>
<dbReference type="GO" id="GO:0008610">
    <property type="term" value="P:lipid biosynthetic process"/>
    <property type="evidence" value="ECO:0007669"/>
    <property type="project" value="InterPro"/>
</dbReference>
<dbReference type="InterPro" id="IPR016167">
    <property type="entry name" value="FAD-bd_PCMH_sub1"/>
</dbReference>
<keyword evidence="10 18" id="KW-0808">Transferase</keyword>
<sequence>MDKRMITDAFEEIKWNGWGDTGVCIKYDEARQLPIHTNGKPMKHLLKFMKDDVLKVKGEFKIKPTPGLTKEEAIKRLPPPVVKQPFVDELRQVLSKDQIRLDAYARLTHIFGKNYRDLWRVRRGMIDRPPDAVILPNNHDDCVKIMELAQKHNVVVVPFGGGTNVTGGVEPNPFETRRMVISIDMRRMGRMLHIDTESGTAVFEVGVLGPDIDEQLSRYGFMMGHDPDSYAYSTLGGWIAARGSGAMSNKYGDIENMILAMRVVTPVGVVETPLTSRPCGVDLNAMFVGSEGAFGLVTEAVVKIERLPEVKRYEGWLFPSFEVAFTAFHTCTRKGIHPCTMRLYDEDDTRLSFAASTDSGLVSTFFSKCFKKYIATVKGWNLSKISLVVVGFEGTKAQTNCQRTELVGVFQAFGATCLGTKPGNTWQEKKYDLPYLRDFALAHNFWADVFETSVLYTDAIHCWRAVKKSFAEVMAENGKNAWIGCHTAHQYRFGCCLYFTFIGGQADENDLKIFLQVKKRAMEVMLQHRGNLTHHHGIGYEHVPWMKRYNGEGGLDAIMKFKKALDPKNICNPGKLLPSPPSEKETPKATQARQNREMMFDKMGIPGALQAHL</sequence>
<evidence type="ECO:0000256" key="5">
    <source>
        <dbReference type="ARBA" id="ARBA00008000"/>
    </source>
</evidence>
<accession>A0A3L6L7U5</accession>
<proteinExistence type="inferred from homology"/>
<dbReference type="PANTHER" id="PTHR46568">
    <property type="entry name" value="ALKYLDIHYDROXYACETONEPHOSPHATE SYNTHASE, PEROXISOMAL"/>
    <property type="match status" value="1"/>
</dbReference>
<dbReference type="Pfam" id="PF02913">
    <property type="entry name" value="FAD-oxidase_C"/>
    <property type="match status" value="1"/>
</dbReference>
<comment type="pathway">
    <text evidence="3 18">Glycerolipid metabolism; ether lipid biosynthesis.</text>
</comment>
<dbReference type="EC" id="2.5.1.26" evidence="7 18"/>
<dbReference type="PANTHER" id="PTHR46568:SF1">
    <property type="entry name" value="ALKYLDIHYDROXYACETONEPHOSPHATE SYNTHASE, PEROXISOMAL"/>
    <property type="match status" value="1"/>
</dbReference>
<evidence type="ECO:0000313" key="22">
    <source>
        <dbReference type="Proteomes" id="UP000266743"/>
    </source>
</evidence>
<dbReference type="Gene3D" id="3.30.465.10">
    <property type="match status" value="1"/>
</dbReference>
<evidence type="ECO:0000256" key="16">
    <source>
        <dbReference type="PIRSR" id="PIRSR625650-3"/>
    </source>
</evidence>
<feature type="domain" description="FAD-binding PCMH-type" evidence="20">
    <location>
        <begin position="126"/>
        <end position="307"/>
    </location>
</feature>
<evidence type="ECO:0000256" key="7">
    <source>
        <dbReference type="ARBA" id="ARBA00012385"/>
    </source>
</evidence>
<dbReference type="SUPFAM" id="SSF56176">
    <property type="entry name" value="FAD-binding/transporter-associated domain-like"/>
    <property type="match status" value="1"/>
</dbReference>
<evidence type="ECO:0000313" key="21">
    <source>
        <dbReference type="EMBL" id="RHW72248.1"/>
    </source>
</evidence>
<evidence type="ECO:0000256" key="15">
    <source>
        <dbReference type="PIRSR" id="PIRSR625650-2"/>
    </source>
</evidence>
<dbReference type="EMBL" id="QSBY01000006">
    <property type="protein sequence ID" value="RHW72248.1"/>
    <property type="molecule type" value="Genomic_DNA"/>
</dbReference>
<dbReference type="PROSITE" id="PS51387">
    <property type="entry name" value="FAD_PCMH"/>
    <property type="match status" value="1"/>
</dbReference>
<dbReference type="Gene3D" id="1.10.45.10">
    <property type="entry name" value="Vanillyl-alcohol Oxidase, Chain A, domain 4"/>
    <property type="match status" value="1"/>
</dbReference>
<dbReference type="Proteomes" id="UP000266743">
    <property type="component" value="Chromosome 6"/>
</dbReference>
<dbReference type="Gene3D" id="3.30.300.330">
    <property type="match status" value="1"/>
</dbReference>
<keyword evidence="11 16" id="KW-0274">FAD</keyword>
<feature type="active site" description="Proton donor/acceptor" evidence="14">
    <location>
        <position position="498"/>
    </location>
</feature>
<comment type="subcellular location">
    <subcellularLocation>
        <location evidence="2 18">Peroxisome</location>
    </subcellularLocation>
</comment>
<keyword evidence="12 18" id="KW-0443">Lipid metabolism</keyword>
<evidence type="ECO:0000256" key="11">
    <source>
        <dbReference type="ARBA" id="ARBA00022827"/>
    </source>
</evidence>
<dbReference type="InterPro" id="IPR016171">
    <property type="entry name" value="Vanillyl_alc_oxidase_C-sub2"/>
</dbReference>
<dbReference type="GO" id="GO:0005777">
    <property type="term" value="C:peroxisome"/>
    <property type="evidence" value="ECO:0007669"/>
    <property type="project" value="UniProtKB-SubCell"/>
</dbReference>
<keyword evidence="13 18" id="KW-0576">Peroxisome</keyword>
<comment type="cofactor">
    <cofactor evidence="1 16 18">
        <name>FAD</name>
        <dbReference type="ChEBI" id="CHEBI:57692"/>
    </cofactor>
</comment>
<evidence type="ECO:0000256" key="6">
    <source>
        <dbReference type="ARBA" id="ARBA00011738"/>
    </source>
</evidence>
<evidence type="ECO:0000256" key="18">
    <source>
        <dbReference type="RuleBase" id="RU363113"/>
    </source>
</evidence>
<dbReference type="GO" id="GO:0071949">
    <property type="term" value="F:FAD binding"/>
    <property type="evidence" value="ECO:0007669"/>
    <property type="project" value="InterPro"/>
</dbReference>
<comment type="caution">
    <text evidence="21">The sequence shown here is derived from an EMBL/GenBank/DDBJ whole genome shotgun (WGS) entry which is preliminary data.</text>
</comment>
<evidence type="ECO:0000259" key="20">
    <source>
        <dbReference type="PROSITE" id="PS51387"/>
    </source>
</evidence>
<dbReference type="Gene3D" id="3.30.70.3450">
    <property type="match status" value="1"/>
</dbReference>
<dbReference type="GO" id="GO:0008609">
    <property type="term" value="F:alkylglycerone-phosphate synthase activity"/>
    <property type="evidence" value="ECO:0007669"/>
    <property type="project" value="UniProtKB-EC"/>
</dbReference>
<evidence type="ECO:0000256" key="19">
    <source>
        <dbReference type="SAM" id="MobiDB-lite"/>
    </source>
</evidence>
<feature type="region of interest" description="Disordered" evidence="19">
    <location>
        <begin position="572"/>
        <end position="593"/>
    </location>
</feature>
<dbReference type="InterPro" id="IPR016166">
    <property type="entry name" value="FAD-bd_PCMH"/>
</dbReference>
<comment type="function">
    <text evidence="18">Catalyzes the exchange of an acyl for a long-chain alkyl group and the formation of the ether bond in the biosynthesis of ether phospholipids.</text>
</comment>
<dbReference type="AlphaFoldDB" id="A0A3L6L7U5"/>
<evidence type="ECO:0000256" key="3">
    <source>
        <dbReference type="ARBA" id="ARBA00004670"/>
    </source>
</evidence>
<dbReference type="InterPro" id="IPR016164">
    <property type="entry name" value="FAD-linked_Oxase-like_C"/>
</dbReference>
<evidence type="ECO:0000256" key="14">
    <source>
        <dbReference type="PIRSR" id="PIRSR625650-1"/>
    </source>
</evidence>
<dbReference type="SUPFAM" id="SSF55103">
    <property type="entry name" value="FAD-linked oxidases, C-terminal domain"/>
    <property type="match status" value="1"/>
</dbReference>
<evidence type="ECO:0000256" key="1">
    <source>
        <dbReference type="ARBA" id="ARBA00001974"/>
    </source>
</evidence>
<dbReference type="InterPro" id="IPR025650">
    <property type="entry name" value="Alkyl-DHAP_Synthase"/>
</dbReference>
<feature type="site" description="Important for enzyme activity" evidence="17">
    <location>
        <position position="342"/>
    </location>
</feature>
<evidence type="ECO:0000256" key="17">
    <source>
        <dbReference type="PIRSR" id="PIRSR625650-4"/>
    </source>
</evidence>
<comment type="similarity">
    <text evidence="5 18">Belongs to the FAD-binding oxidoreductase/transferase type 4 family.</text>
</comment>
<keyword evidence="8 18" id="KW-0444">Lipid biosynthesis</keyword>